<dbReference type="PANTHER" id="PTHR28055">
    <property type="entry name" value="ALTERED INHERITANCE OF MITOCHONDRIA PROTEIN 41, MITOCHONDRIAL"/>
    <property type="match status" value="1"/>
</dbReference>
<dbReference type="InterPro" id="IPR003789">
    <property type="entry name" value="Asn/Gln_tRNA_amidoTrase-B-like"/>
</dbReference>
<dbReference type="SUPFAM" id="SSF89095">
    <property type="entry name" value="GatB/YqeY motif"/>
    <property type="match status" value="1"/>
</dbReference>
<dbReference type="PANTHER" id="PTHR28055:SF1">
    <property type="entry name" value="ALTERED INHERITANCE OF MITOCHONDRIA PROTEIN 41, MITOCHONDRIAL"/>
    <property type="match status" value="1"/>
</dbReference>
<sequence length="148" mass="16810">MSMIDTVRAAMVTAMKEHDKERKESLSMLLSALKNKQIDKREDLTEAEEFEVVKKEIKQTKETMELAPADREDIKEQCSKRLAVYSEFAPEEMSEDEIKNTIQAVLNELGIAEPSARDKGKVMKELMPRVKGRADGSLVNRIVGELLK</sequence>
<evidence type="ECO:0000313" key="1">
    <source>
        <dbReference type="EMBL" id="MCC2169321.1"/>
    </source>
</evidence>
<evidence type="ECO:0000313" key="2">
    <source>
        <dbReference type="Proteomes" id="UP001199355"/>
    </source>
</evidence>
<dbReference type="RefSeq" id="WP_117962791.1">
    <property type="nucleotide sequence ID" value="NZ_JAJEQF010000089.1"/>
</dbReference>
<dbReference type="Proteomes" id="UP001199355">
    <property type="component" value="Unassembled WGS sequence"/>
</dbReference>
<dbReference type="Pfam" id="PF09424">
    <property type="entry name" value="YqeY"/>
    <property type="match status" value="1"/>
</dbReference>
<gene>
    <name evidence="1" type="ORF">LKD45_16820</name>
</gene>
<accession>A0AAE3DPH4</accession>
<dbReference type="GO" id="GO:0016884">
    <property type="term" value="F:carbon-nitrogen ligase activity, with glutamine as amido-N-donor"/>
    <property type="evidence" value="ECO:0007669"/>
    <property type="project" value="InterPro"/>
</dbReference>
<dbReference type="InterPro" id="IPR042184">
    <property type="entry name" value="YqeY/Aim41_N"/>
</dbReference>
<name>A0AAE3DPH4_9FIRM</name>
<dbReference type="Gene3D" id="1.10.1510.10">
    <property type="entry name" value="Uncharacterised protein YqeY/AIM41 PF09424, N-terminal domain"/>
    <property type="match status" value="1"/>
</dbReference>
<comment type="caution">
    <text evidence="1">The sequence shown here is derived from an EMBL/GenBank/DDBJ whole genome shotgun (WGS) entry which is preliminary data.</text>
</comment>
<dbReference type="Gene3D" id="1.10.10.410">
    <property type="match status" value="1"/>
</dbReference>
<protein>
    <submittedName>
        <fullName evidence="1">GatB/YqeY domain-containing protein</fullName>
    </submittedName>
</protein>
<dbReference type="InterPro" id="IPR019004">
    <property type="entry name" value="YqeY/Aim41"/>
</dbReference>
<reference evidence="1 2" key="1">
    <citation type="submission" date="2021-10" db="EMBL/GenBank/DDBJ databases">
        <title>Anaerobic single-cell dispensing facilitates the cultivation of human gut bacteria.</title>
        <authorList>
            <person name="Afrizal A."/>
        </authorList>
    </citation>
    <scope>NUCLEOTIDE SEQUENCE [LARGE SCALE GENOMIC DNA]</scope>
    <source>
        <strain evidence="1 2">CLA-AA-H244</strain>
    </source>
</reference>
<keyword evidence="2" id="KW-1185">Reference proteome</keyword>
<dbReference type="EMBL" id="JAJEQF010000089">
    <property type="protein sequence ID" value="MCC2169321.1"/>
    <property type="molecule type" value="Genomic_DNA"/>
</dbReference>
<dbReference type="InterPro" id="IPR023168">
    <property type="entry name" value="GatB_Yqey_C_2"/>
</dbReference>
<organism evidence="1 2">
    <name type="scientific">Gallintestinimicrobium propionicum</name>
    <dbReference type="NCBI Taxonomy" id="2981770"/>
    <lineage>
        <taxon>Bacteria</taxon>
        <taxon>Bacillati</taxon>
        <taxon>Bacillota</taxon>
        <taxon>Clostridia</taxon>
        <taxon>Lachnospirales</taxon>
        <taxon>Lachnospiraceae</taxon>
        <taxon>Gallintestinimicrobium</taxon>
    </lineage>
</organism>
<dbReference type="AlphaFoldDB" id="A0AAE3DPH4"/>
<proteinExistence type="predicted"/>